<dbReference type="Proteomes" id="UP001500466">
    <property type="component" value="Unassembled WGS sequence"/>
</dbReference>
<keyword evidence="3" id="KW-1185">Reference proteome</keyword>
<dbReference type="RefSeq" id="WP_345675549.1">
    <property type="nucleotide sequence ID" value="NZ_BAABHS010000008.1"/>
</dbReference>
<dbReference type="InterPro" id="IPR005240">
    <property type="entry name" value="DUF389"/>
</dbReference>
<feature type="transmembrane region" description="Helical" evidence="1">
    <location>
        <begin position="247"/>
        <end position="269"/>
    </location>
</feature>
<name>A0ABP9H475_9ACTN</name>
<evidence type="ECO:0000256" key="1">
    <source>
        <dbReference type="SAM" id="Phobius"/>
    </source>
</evidence>
<evidence type="ECO:0000313" key="2">
    <source>
        <dbReference type="EMBL" id="GAA4961209.1"/>
    </source>
</evidence>
<feature type="transmembrane region" description="Helical" evidence="1">
    <location>
        <begin position="275"/>
        <end position="297"/>
    </location>
</feature>
<proteinExistence type="predicted"/>
<keyword evidence="1" id="KW-0472">Membrane</keyword>
<sequence length="317" mass="33693">MDLVHIRIVPPPALTRETLDLLAADRRVLNLAVTKAPVGGPGNDVLECDVLRGAANHLLDALRTLKVDHEGAIAVADVEMMFSRRAERFEADEPSAIVHVPLWAAVEANIRASGTYLPSFYLFLVIAGLIGSVGIMTNSQILIVAAMVVGPEYGAITSIALGLDRGHHRRVREGARALALGFLLAIVVTLAFAAFSRATGQQSKAFQLGVRPVSNLIDTPNFFSLVVAVLAGIVGIVSLAEARTSALLGVFISVTTIPAASDVSVSIAFEQWHEAWGSLLQLLLNVVVLVLVGFLALRLQRRIWGYAARRASAASAG</sequence>
<feature type="transmembrane region" description="Helical" evidence="1">
    <location>
        <begin position="141"/>
        <end position="163"/>
    </location>
</feature>
<reference evidence="3" key="1">
    <citation type="journal article" date="2019" name="Int. J. Syst. Evol. Microbiol.">
        <title>The Global Catalogue of Microorganisms (GCM) 10K type strain sequencing project: providing services to taxonomists for standard genome sequencing and annotation.</title>
        <authorList>
            <consortium name="The Broad Institute Genomics Platform"/>
            <consortium name="The Broad Institute Genome Sequencing Center for Infectious Disease"/>
            <person name="Wu L."/>
            <person name="Ma J."/>
        </authorList>
    </citation>
    <scope>NUCLEOTIDE SEQUENCE [LARGE SCALE GENOMIC DNA]</scope>
    <source>
        <strain evidence="3">JCM 17986</strain>
    </source>
</reference>
<evidence type="ECO:0000313" key="3">
    <source>
        <dbReference type="Proteomes" id="UP001500466"/>
    </source>
</evidence>
<dbReference type="Pfam" id="PF04087">
    <property type="entry name" value="DUF389"/>
    <property type="match status" value="1"/>
</dbReference>
<organism evidence="2 3">
    <name type="scientific">Yinghuangia aomiensis</name>
    <dbReference type="NCBI Taxonomy" id="676205"/>
    <lineage>
        <taxon>Bacteria</taxon>
        <taxon>Bacillati</taxon>
        <taxon>Actinomycetota</taxon>
        <taxon>Actinomycetes</taxon>
        <taxon>Kitasatosporales</taxon>
        <taxon>Streptomycetaceae</taxon>
        <taxon>Yinghuangia</taxon>
    </lineage>
</organism>
<feature type="transmembrane region" description="Helical" evidence="1">
    <location>
        <begin position="222"/>
        <end position="240"/>
    </location>
</feature>
<feature type="transmembrane region" description="Helical" evidence="1">
    <location>
        <begin position="116"/>
        <end position="135"/>
    </location>
</feature>
<dbReference type="PANTHER" id="PTHR20992">
    <property type="entry name" value="AT15442P-RELATED"/>
    <property type="match status" value="1"/>
</dbReference>
<keyword evidence="1" id="KW-0812">Transmembrane</keyword>
<dbReference type="PANTHER" id="PTHR20992:SF9">
    <property type="entry name" value="AT15442P-RELATED"/>
    <property type="match status" value="1"/>
</dbReference>
<accession>A0ABP9H475</accession>
<protein>
    <submittedName>
        <fullName evidence="2">DUF389 domain-containing protein</fullName>
    </submittedName>
</protein>
<feature type="transmembrane region" description="Helical" evidence="1">
    <location>
        <begin position="175"/>
        <end position="195"/>
    </location>
</feature>
<gene>
    <name evidence="2" type="ORF">GCM10023205_25780</name>
</gene>
<keyword evidence="1" id="KW-1133">Transmembrane helix</keyword>
<comment type="caution">
    <text evidence="2">The sequence shown here is derived from an EMBL/GenBank/DDBJ whole genome shotgun (WGS) entry which is preliminary data.</text>
</comment>
<dbReference type="EMBL" id="BAABHS010000008">
    <property type="protein sequence ID" value="GAA4961209.1"/>
    <property type="molecule type" value="Genomic_DNA"/>
</dbReference>